<feature type="signal peptide" evidence="1">
    <location>
        <begin position="1"/>
        <end position="21"/>
    </location>
</feature>
<sequence>MNTKKLFVFVIALMMSVASFAQKGSVTKADAYLAKNDLVSAKAEIDVAITIEKNATKSKTWFSRGKIYQAIATSEDESTKAIDPQALTKAVEAYNKVLSMDKETSSYALISTTNLDQMWGTFLNAGGTAYGEEDYNMALNQFEKALVVKENDSTTLFYSGVAAQQSGKVDKTLMYYYKMMDLGIANEDIYSTVIYYERQAENSEKALEVTRAAKEKFPKDSRFGQEEISLLLAMDKLDEAKSQLEKAIAADPTNVNLHLNLGVLYDNLGASLASANKKEEARASFDKAKESYLNALKIDPDNYIANFNAGVIYVNLAKEYYDEVRDMDYKSYQKYGEAKTKKADVILKQGLPYMEKAISIKPDDVDGLKALQQMYTQLKMNDKAEAIYDRVEALEGAE</sequence>
<feature type="chain" id="PRO_5045818576" evidence="1">
    <location>
        <begin position="22"/>
        <end position="398"/>
    </location>
</feature>
<name>A0ABY6CM37_9BACT</name>
<dbReference type="InterPro" id="IPR011990">
    <property type="entry name" value="TPR-like_helical_dom_sf"/>
</dbReference>
<dbReference type="RefSeq" id="WP_262309017.1">
    <property type="nucleotide sequence ID" value="NZ_CP106679.1"/>
</dbReference>
<dbReference type="PANTHER" id="PTHR12558">
    <property type="entry name" value="CELL DIVISION CYCLE 16,23,27"/>
    <property type="match status" value="1"/>
</dbReference>
<accession>A0ABY6CM37</accession>
<dbReference type="Gene3D" id="1.25.40.10">
    <property type="entry name" value="Tetratricopeptide repeat domain"/>
    <property type="match status" value="2"/>
</dbReference>
<dbReference type="InterPro" id="IPR019734">
    <property type="entry name" value="TPR_rpt"/>
</dbReference>
<dbReference type="Pfam" id="PF13431">
    <property type="entry name" value="TPR_17"/>
    <property type="match status" value="1"/>
</dbReference>
<evidence type="ECO:0000256" key="1">
    <source>
        <dbReference type="SAM" id="SignalP"/>
    </source>
</evidence>
<dbReference type="Proteomes" id="UP001065174">
    <property type="component" value="Chromosome"/>
</dbReference>
<keyword evidence="3" id="KW-1185">Reference proteome</keyword>
<reference evidence="2" key="1">
    <citation type="submission" date="2022-09" db="EMBL/GenBank/DDBJ databases">
        <title>Comparative genomics and taxonomic characterization of three novel marine species of genus Reichenbachiella exhibiting antioxidant and polysaccharide degradation activities.</title>
        <authorList>
            <person name="Muhammad N."/>
            <person name="Lee Y.-J."/>
            <person name="Ko J."/>
            <person name="Kim S.-G."/>
        </authorList>
    </citation>
    <scope>NUCLEOTIDE SEQUENCE</scope>
    <source>
        <strain evidence="2">BKB1-1</strain>
    </source>
</reference>
<dbReference type="PANTHER" id="PTHR12558:SF13">
    <property type="entry name" value="CELL DIVISION CYCLE PROTEIN 27 HOMOLOG"/>
    <property type="match status" value="1"/>
</dbReference>
<keyword evidence="1" id="KW-0732">Signal</keyword>
<dbReference type="SUPFAM" id="SSF48452">
    <property type="entry name" value="TPR-like"/>
    <property type="match status" value="1"/>
</dbReference>
<dbReference type="SUPFAM" id="SSF48439">
    <property type="entry name" value="Protein prenylyltransferase"/>
    <property type="match status" value="1"/>
</dbReference>
<organism evidence="2 3">
    <name type="scientific">Reichenbachiella agarivorans</name>
    <dbReference type="NCBI Taxonomy" id="2979464"/>
    <lineage>
        <taxon>Bacteria</taxon>
        <taxon>Pseudomonadati</taxon>
        <taxon>Bacteroidota</taxon>
        <taxon>Cytophagia</taxon>
        <taxon>Cytophagales</taxon>
        <taxon>Reichenbachiellaceae</taxon>
        <taxon>Reichenbachiella</taxon>
    </lineage>
</organism>
<dbReference type="EMBL" id="CP106679">
    <property type="protein sequence ID" value="UXP31578.1"/>
    <property type="molecule type" value="Genomic_DNA"/>
</dbReference>
<evidence type="ECO:0000313" key="3">
    <source>
        <dbReference type="Proteomes" id="UP001065174"/>
    </source>
</evidence>
<evidence type="ECO:0000313" key="2">
    <source>
        <dbReference type="EMBL" id="UXP31578.1"/>
    </source>
</evidence>
<protein>
    <submittedName>
        <fullName evidence="2">Tetratricopeptide repeat protein</fullName>
    </submittedName>
</protein>
<proteinExistence type="predicted"/>
<gene>
    <name evidence="2" type="ORF">N6H18_14595</name>
</gene>
<dbReference type="SMART" id="SM00028">
    <property type="entry name" value="TPR"/>
    <property type="match status" value="4"/>
</dbReference>